<accession>A0A6P1VSF4</accession>
<keyword evidence="3" id="KW-1185">Reference proteome</keyword>
<feature type="domain" description="VOC" evidence="1">
    <location>
        <begin position="6"/>
        <end position="123"/>
    </location>
</feature>
<evidence type="ECO:0000259" key="1">
    <source>
        <dbReference type="PROSITE" id="PS51819"/>
    </source>
</evidence>
<dbReference type="Gene3D" id="3.10.180.10">
    <property type="entry name" value="2,3-Dihydroxybiphenyl 1,2-Dioxygenase, domain 1"/>
    <property type="match status" value="1"/>
</dbReference>
<dbReference type="Proteomes" id="UP000464577">
    <property type="component" value="Chromosome"/>
</dbReference>
<organism evidence="2 3">
    <name type="scientific">Spirosoma endbachense</name>
    <dbReference type="NCBI Taxonomy" id="2666025"/>
    <lineage>
        <taxon>Bacteria</taxon>
        <taxon>Pseudomonadati</taxon>
        <taxon>Bacteroidota</taxon>
        <taxon>Cytophagia</taxon>
        <taxon>Cytophagales</taxon>
        <taxon>Cytophagaceae</taxon>
        <taxon>Spirosoma</taxon>
    </lineage>
</organism>
<sequence length="127" mass="14652">MKRVTGIGGLFFKAEKPDELRNWYGTHLGFQTDQYGATFEWRHADDAEQKGYTQWSTFAKDSTYFAPSSKDFMFNFQVENLTELLAVLKAEGVTVIGEIEEYDYGKFGWIMDPEGNKIELWEPKAAE</sequence>
<evidence type="ECO:0000313" key="3">
    <source>
        <dbReference type="Proteomes" id="UP000464577"/>
    </source>
</evidence>
<proteinExistence type="predicted"/>
<dbReference type="RefSeq" id="WP_162385315.1">
    <property type="nucleotide sequence ID" value="NZ_CP045997.1"/>
</dbReference>
<dbReference type="InterPro" id="IPR029068">
    <property type="entry name" value="Glyas_Bleomycin-R_OHBP_Dase"/>
</dbReference>
<dbReference type="InterPro" id="IPR052164">
    <property type="entry name" value="Anthracycline_SecMetBiosynth"/>
</dbReference>
<dbReference type="SUPFAM" id="SSF54593">
    <property type="entry name" value="Glyoxalase/Bleomycin resistance protein/Dihydroxybiphenyl dioxygenase"/>
    <property type="match status" value="1"/>
</dbReference>
<gene>
    <name evidence="2" type="ORF">GJR95_07655</name>
</gene>
<name>A0A6P1VSF4_9BACT</name>
<evidence type="ECO:0000313" key="2">
    <source>
        <dbReference type="EMBL" id="QHV94900.1"/>
    </source>
</evidence>
<dbReference type="CDD" id="cd06587">
    <property type="entry name" value="VOC"/>
    <property type="match status" value="1"/>
</dbReference>
<dbReference type="InterPro" id="IPR004360">
    <property type="entry name" value="Glyas_Fos-R_dOase_dom"/>
</dbReference>
<dbReference type="AlphaFoldDB" id="A0A6P1VSF4"/>
<dbReference type="Pfam" id="PF00903">
    <property type="entry name" value="Glyoxalase"/>
    <property type="match status" value="1"/>
</dbReference>
<dbReference type="KEGG" id="senf:GJR95_07655"/>
<dbReference type="PROSITE" id="PS51819">
    <property type="entry name" value="VOC"/>
    <property type="match status" value="1"/>
</dbReference>
<dbReference type="PANTHER" id="PTHR33993">
    <property type="entry name" value="GLYOXALASE-RELATED"/>
    <property type="match status" value="1"/>
</dbReference>
<reference evidence="2 3" key="1">
    <citation type="submission" date="2019-11" db="EMBL/GenBank/DDBJ databases">
        <title>Spirosoma endbachense sp. nov., isolated from a natural salt meadow.</title>
        <authorList>
            <person name="Rojas J."/>
            <person name="Ambika Manirajan B."/>
            <person name="Ratering S."/>
            <person name="Suarez C."/>
            <person name="Geissler-Plaum R."/>
            <person name="Schnell S."/>
        </authorList>
    </citation>
    <scope>NUCLEOTIDE SEQUENCE [LARGE SCALE GENOMIC DNA]</scope>
    <source>
        <strain evidence="2 3">I-24</strain>
    </source>
</reference>
<dbReference type="InterPro" id="IPR037523">
    <property type="entry name" value="VOC_core"/>
</dbReference>
<dbReference type="PANTHER" id="PTHR33993:SF5">
    <property type="entry name" value="GLYOXALASE"/>
    <property type="match status" value="1"/>
</dbReference>
<protein>
    <submittedName>
        <fullName evidence="2">VOC family protein</fullName>
    </submittedName>
</protein>
<dbReference type="EMBL" id="CP045997">
    <property type="protein sequence ID" value="QHV94900.1"/>
    <property type="molecule type" value="Genomic_DNA"/>
</dbReference>